<evidence type="ECO:0000256" key="1">
    <source>
        <dbReference type="SAM" id="Phobius"/>
    </source>
</evidence>
<organism evidence="2 3">
    <name type="scientific">Novosphingobium hassiacum</name>
    <dbReference type="NCBI Taxonomy" id="173676"/>
    <lineage>
        <taxon>Bacteria</taxon>
        <taxon>Pseudomonadati</taxon>
        <taxon>Pseudomonadota</taxon>
        <taxon>Alphaproteobacteria</taxon>
        <taxon>Sphingomonadales</taxon>
        <taxon>Sphingomonadaceae</taxon>
        <taxon>Novosphingobium</taxon>
    </lineage>
</organism>
<dbReference type="RefSeq" id="WP_183613632.1">
    <property type="nucleotide sequence ID" value="NZ_JACICY010000005.1"/>
</dbReference>
<dbReference type="Proteomes" id="UP000562395">
    <property type="component" value="Unassembled WGS sequence"/>
</dbReference>
<comment type="caution">
    <text evidence="2">The sequence shown here is derived from an EMBL/GenBank/DDBJ whole genome shotgun (WGS) entry which is preliminary data.</text>
</comment>
<keyword evidence="3" id="KW-1185">Reference proteome</keyword>
<dbReference type="InterPro" id="IPR007047">
    <property type="entry name" value="Flp_Fap"/>
</dbReference>
<evidence type="ECO:0000313" key="2">
    <source>
        <dbReference type="EMBL" id="MBB3861224.1"/>
    </source>
</evidence>
<accession>A0A7W5ZZ59</accession>
<dbReference type="EMBL" id="JACICY010000005">
    <property type="protein sequence ID" value="MBB3861224.1"/>
    <property type="molecule type" value="Genomic_DNA"/>
</dbReference>
<name>A0A7W5ZZ59_9SPHN</name>
<keyword evidence="1" id="KW-0812">Transmembrane</keyword>
<dbReference type="AlphaFoldDB" id="A0A7W5ZZ59"/>
<keyword evidence="1" id="KW-0472">Membrane</keyword>
<gene>
    <name evidence="2" type="ORF">GGQ88_002496</name>
</gene>
<feature type="transmembrane region" description="Helical" evidence="1">
    <location>
        <begin position="20"/>
        <end position="42"/>
    </location>
</feature>
<protein>
    <submittedName>
        <fullName evidence="2">Pilus assembly protein Flp/PilA</fullName>
    </submittedName>
</protein>
<proteinExistence type="predicted"/>
<keyword evidence="1" id="KW-1133">Transmembrane helix</keyword>
<dbReference type="Pfam" id="PF04964">
    <property type="entry name" value="Flp_Fap"/>
    <property type="match status" value="1"/>
</dbReference>
<reference evidence="2 3" key="1">
    <citation type="submission" date="2020-08" db="EMBL/GenBank/DDBJ databases">
        <title>Genomic Encyclopedia of Type Strains, Phase IV (KMG-IV): sequencing the most valuable type-strain genomes for metagenomic binning, comparative biology and taxonomic classification.</title>
        <authorList>
            <person name="Goeker M."/>
        </authorList>
    </citation>
    <scope>NUCLEOTIDE SEQUENCE [LARGE SCALE GENOMIC DNA]</scope>
    <source>
        <strain evidence="2 3">DSM 14552</strain>
    </source>
</reference>
<evidence type="ECO:0000313" key="3">
    <source>
        <dbReference type="Proteomes" id="UP000562395"/>
    </source>
</evidence>
<sequence>MKLFRDLLANEDGATAIEYGLIAALVAVAAITAMGALGTSLTNTFNTVSGKMTNANNAPAL</sequence>